<evidence type="ECO:0000313" key="3">
    <source>
        <dbReference type="Proteomes" id="UP000000991"/>
    </source>
</evidence>
<accession>Q58MQ3</accession>
<keyword evidence="3" id="KW-1185">Reference proteome</keyword>
<dbReference type="KEGG" id="vg:3294293"/>
<protein>
    <submittedName>
        <fullName evidence="1">Uncharacterized protein</fullName>
    </submittedName>
</protein>
<dbReference type="EMBL" id="GU071092">
    <property type="protein sequence ID" value="ACY75979.1"/>
    <property type="molecule type" value="Genomic_DNA"/>
</dbReference>
<organismHost>
    <name type="scientific">Prochlorococcus</name>
    <dbReference type="NCBI Taxonomy" id="1218"/>
</organismHost>
<dbReference type="EMBL" id="AY939844">
    <property type="protein sequence ID" value="AAX44479.1"/>
    <property type="molecule type" value="Genomic_DNA"/>
</dbReference>
<gene>
    <name evidence="2" type="ORF">PCMG_00103</name>
    <name evidence="1" type="ORF">PSSM2_101</name>
</gene>
<dbReference type="Proteomes" id="UP000013923">
    <property type="component" value="Genome"/>
</dbReference>
<proteinExistence type="predicted"/>
<evidence type="ECO:0000313" key="1">
    <source>
        <dbReference type="EMBL" id="AAX44479.1"/>
    </source>
</evidence>
<name>Q58MQ3_BPPRM</name>
<dbReference type="GeneID" id="3294293"/>
<organism evidence="1 3">
    <name type="scientific">Prochlorococcus phage P-SSM2</name>
    <dbReference type="NCBI Taxonomy" id="268746"/>
    <lineage>
        <taxon>Viruses</taxon>
        <taxon>Duplodnaviria</taxon>
        <taxon>Heunggongvirae</taxon>
        <taxon>Uroviricota</taxon>
        <taxon>Caudoviricetes</taxon>
        <taxon>Pantevenvirales</taxon>
        <taxon>Kyanoviridae</taxon>
        <taxon>Salacisavirus</taxon>
        <taxon>Salacisavirus pssm2</taxon>
    </lineage>
</organism>
<dbReference type="RefSeq" id="YP_214333.1">
    <property type="nucleotide sequence ID" value="NC_006883.2"/>
</dbReference>
<dbReference type="Proteomes" id="UP000000991">
    <property type="component" value="Segment"/>
</dbReference>
<sequence>MTFNRFDDYLTDDAIQALMEDAISETLSDDAKKDLDSYLNSKNDF</sequence>
<evidence type="ECO:0000313" key="2">
    <source>
        <dbReference type="EMBL" id="ACY75979.1"/>
    </source>
</evidence>
<reference evidence="1 3" key="1">
    <citation type="journal article" date="2005" name="PLoS Biol.">
        <title>Three Prochlorococcus cyanophage genomes: signature features and ecological interpretations.</title>
        <authorList>
            <person name="Sullivan M.B."/>
            <person name="Coleman M.L."/>
            <person name="Weigele P."/>
            <person name="Rohwer F."/>
            <person name="Chisholm S.W."/>
        </authorList>
    </citation>
    <scope>NUCLEOTIDE SEQUENCE</scope>
</reference>
<evidence type="ECO:0000313" key="4">
    <source>
        <dbReference type="Proteomes" id="UP000013923"/>
    </source>
</evidence>
<reference evidence="1 3" key="3">
    <citation type="journal article" date="2010" name="Environ. Microbiol.">
        <title>Genomic analysis of oceanic cyanobacterial myoviruses compared with T4-like myoviruses from diverse hosts and environments.</title>
        <authorList>
            <person name="Sullivan M.B."/>
            <person name="Huang K.H."/>
            <person name="Ignacio-Espinoza J.C."/>
            <person name="Berlin A.M."/>
            <person name="Kelly L."/>
            <person name="Weigele P.R."/>
            <person name="DeFrancesco A.S."/>
            <person name="Kern S.E."/>
            <person name="Thompson L.R."/>
            <person name="Young S."/>
            <person name="Yandava C."/>
            <person name="Fu R."/>
            <person name="Krastins B."/>
            <person name="Chase M."/>
            <person name="Sarracino D."/>
            <person name="Osburne M.S."/>
            <person name="Henn M.R."/>
            <person name="Chisholm S.W."/>
        </authorList>
    </citation>
    <scope>NUCLEOTIDE SEQUENCE [LARGE SCALE GENOMIC DNA]</scope>
</reference>
<reference evidence="2 4" key="2">
    <citation type="submission" date="2009-10" db="EMBL/GenBank/DDBJ databases">
        <title>The Genome Sequence of Prochlorococcus phage P-SSM2.</title>
        <authorList>
            <consortium name="The Broad Institute Genome Sequencing Platform"/>
            <person name="Henn M.R."/>
            <person name="Sullivan M.S."/>
            <person name="Osburne M.S."/>
            <person name="Levin J."/>
            <person name="Malboeuf C."/>
            <person name="Casali M."/>
            <person name="Russ C."/>
            <person name="Lennon N."/>
            <person name="Chapman S.B."/>
            <person name="Erlich R."/>
            <person name="Young S.K."/>
            <person name="Koehrsen M."/>
            <person name="Yandava C."/>
            <person name="Zeng Q."/>
            <person name="Alvarado L."/>
            <person name="Anderson S."/>
            <person name="Berlin A."/>
            <person name="Borenstein D."/>
            <person name="Chen Z."/>
            <person name="Engels R."/>
            <person name="Freedman E."/>
            <person name="Gellesch M."/>
            <person name="Goldberg J."/>
            <person name="Green L."/>
            <person name="Griggs A."/>
            <person name="Gujja S."/>
            <person name="Heilman E.R."/>
            <person name="Heiman D."/>
            <person name="Hepburn T."/>
            <person name="Howarth C."/>
            <person name="Jen D."/>
            <person name="Larson L."/>
            <person name="Lewis B."/>
            <person name="Mehta T."/>
            <person name="Park D."/>
            <person name="Pearson M."/>
            <person name="Richards J."/>
            <person name="Rizzolo K."/>
            <person name="Roberts A."/>
            <person name="Ryan E."/>
            <person name="Saif S."/>
            <person name="Shea T."/>
            <person name="Shenoy N."/>
            <person name="Sisk P."/>
            <person name="Stolte C."/>
            <person name="Sykes S."/>
            <person name="Walk T."/>
            <person name="White J."/>
            <person name="Yu Q."/>
            <person name="Coleman M.L."/>
            <person name="Huang K.H."/>
            <person name="Weigele P.R."/>
            <person name="DeFrancesco A.S."/>
            <person name="Kern S.E."/>
            <person name="Thompson L.R."/>
            <person name="Fu R."/>
            <person name="Hombeck B."/>
            <person name="Chisholm S.W."/>
            <person name="Haas B."/>
            <person name="Nusbaum C."/>
            <person name="Birren B."/>
        </authorList>
    </citation>
    <scope>NUCLEOTIDE SEQUENCE [LARGE SCALE GENOMIC DNA]</scope>
    <source>
        <strain evidence="2">P-SSM2</strain>
    </source>
</reference>